<dbReference type="OrthoDB" id="10264738at2759"/>
<evidence type="ECO:0000313" key="2">
    <source>
        <dbReference type="EMBL" id="KAF4692752.1"/>
    </source>
</evidence>
<comment type="caution">
    <text evidence="2">The sequence shown here is derived from an EMBL/GenBank/DDBJ whole genome shotgun (WGS) entry which is preliminary data.</text>
</comment>
<accession>A0A7J6P9M0</accession>
<dbReference type="InterPro" id="IPR036457">
    <property type="entry name" value="PPM-type-like_dom_sf"/>
</dbReference>
<dbReference type="Proteomes" id="UP000541610">
    <property type="component" value="Unassembled WGS sequence"/>
</dbReference>
<organism evidence="2 3">
    <name type="scientific">Perkinsus olseni</name>
    <name type="common">Perkinsus atlanticus</name>
    <dbReference type="NCBI Taxonomy" id="32597"/>
    <lineage>
        <taxon>Eukaryota</taxon>
        <taxon>Sar</taxon>
        <taxon>Alveolata</taxon>
        <taxon>Perkinsozoa</taxon>
        <taxon>Perkinsea</taxon>
        <taxon>Perkinsida</taxon>
        <taxon>Perkinsidae</taxon>
        <taxon>Perkinsus</taxon>
    </lineage>
</organism>
<dbReference type="InterPro" id="IPR001932">
    <property type="entry name" value="PPM-type_phosphatase-like_dom"/>
</dbReference>
<name>A0A7J6P9M0_PEROL</name>
<dbReference type="Pfam" id="PF00481">
    <property type="entry name" value="PP2C"/>
    <property type="match status" value="1"/>
</dbReference>
<evidence type="ECO:0000313" key="3">
    <source>
        <dbReference type="Proteomes" id="UP000541610"/>
    </source>
</evidence>
<dbReference type="Gene3D" id="3.60.40.10">
    <property type="entry name" value="PPM-type phosphatase domain"/>
    <property type="match status" value="2"/>
</dbReference>
<dbReference type="PROSITE" id="PS51746">
    <property type="entry name" value="PPM_2"/>
    <property type="match status" value="1"/>
</dbReference>
<feature type="domain" description="PPM-type phosphatase" evidence="1">
    <location>
        <begin position="175"/>
        <end position="426"/>
    </location>
</feature>
<gene>
    <name evidence="2" type="ORF">FOZ60_012655</name>
</gene>
<dbReference type="PANTHER" id="PTHR47992">
    <property type="entry name" value="PROTEIN PHOSPHATASE"/>
    <property type="match status" value="1"/>
</dbReference>
<dbReference type="SMART" id="SM00332">
    <property type="entry name" value="PP2Cc"/>
    <property type="match status" value="1"/>
</dbReference>
<dbReference type="EMBL" id="JABANP010000055">
    <property type="protein sequence ID" value="KAF4692752.1"/>
    <property type="molecule type" value="Genomic_DNA"/>
</dbReference>
<reference evidence="2 3" key="1">
    <citation type="submission" date="2020-04" db="EMBL/GenBank/DDBJ databases">
        <title>Perkinsus olseni comparative genomics.</title>
        <authorList>
            <person name="Bogema D.R."/>
        </authorList>
    </citation>
    <scope>NUCLEOTIDE SEQUENCE [LARGE SCALE GENOMIC DNA]</scope>
    <source>
        <strain evidence="2">00978-12</strain>
    </source>
</reference>
<evidence type="ECO:0000259" key="1">
    <source>
        <dbReference type="PROSITE" id="PS51746"/>
    </source>
</evidence>
<sequence>MFTRSFVVAPGYWRRLTENPLLLLIGATLVILRTPRSSHETGLGLLHDLPHLMIYVDLFPIDLGYASRCGLSPPGAASLGLRVCSCWYCALLFSELLLSFLMVGGKDGRRRSGQHEKAPLVSAEAAGEAGEGATSCSSSFRYEADGLAAIHESSHQTGDCESSALSSAQVGGVSGYAAFSQTGRVPVNPRKVNQDSYWTTEDRAQKCSFFGVADGHGVVGHKVSGLISRQLPQSLMRELARSDTSTRKALDRAFKKTNQAVLSADMDVTLSGSSCVSVLIKDSKIAAKSPDTVPTLGTRGQSSVDGLMLVIGLLSRCRTITSLIALDLPGLAMSRAFGDTIAASIGVTAEPEISKHTISNEDKLVVLASDGVWDFMPNEEVIQMVAKYYNQESCRKAARAVVKEASERWQSNEEVVDDITCVVVFLGDKQR</sequence>
<dbReference type="CDD" id="cd00143">
    <property type="entry name" value="PP2Cc"/>
    <property type="match status" value="1"/>
</dbReference>
<dbReference type="InterPro" id="IPR015655">
    <property type="entry name" value="PP2C"/>
</dbReference>
<proteinExistence type="predicted"/>
<protein>
    <recommendedName>
        <fullName evidence="1">PPM-type phosphatase domain-containing protein</fullName>
    </recommendedName>
</protein>
<dbReference type="GO" id="GO:0004722">
    <property type="term" value="F:protein serine/threonine phosphatase activity"/>
    <property type="evidence" value="ECO:0007669"/>
    <property type="project" value="InterPro"/>
</dbReference>
<dbReference type="SUPFAM" id="SSF81606">
    <property type="entry name" value="PP2C-like"/>
    <property type="match status" value="1"/>
</dbReference>
<dbReference type="AlphaFoldDB" id="A0A7J6P9M0"/>